<dbReference type="Proteomes" id="UP000679352">
    <property type="component" value="Plasmid p5"/>
</dbReference>
<sequence length="346" mass="38779">MTVQNPYRTQPPKAFWRSGVADVHFADMRELSHPLSLRSDDRIATAGSCFAQHIGRALRERGANYLDLEPAPAYLSPSEASENGFGVYSCRYGNLYTVRQLLQLAREATGRFEPEEIVWQKGDRFFDAMRPSVDPVGHKDPETVLALRQEHLKKVRQMFEQLNVFVFTLGLTEGWTNADGSTVFATCPGTVAGAFEPEKYRFKNFSHSEILSDFKAFHEILMELNPHARVLLTVSPVSLAATASAEHVLVANTYSKATLRSVAGELVASLPGVEYFPSFEIITTHANHGSFYEPDMRSVNLFGVHHVMEHFFRSLTFVPGELHKVSAPEEHNAIICDEEKLADFQS</sequence>
<dbReference type="EMBL" id="CP076366">
    <property type="protein sequence ID" value="QWK93229.1"/>
    <property type="molecule type" value="Genomic_DNA"/>
</dbReference>
<keyword evidence="3" id="KW-1185">Reference proteome</keyword>
<evidence type="ECO:0000313" key="2">
    <source>
        <dbReference type="EMBL" id="QWK93229.1"/>
    </source>
</evidence>
<organism evidence="2 3">
    <name type="scientific">Gemmobacter fulvus</name>
    <dbReference type="NCBI Taxonomy" id="2840474"/>
    <lineage>
        <taxon>Bacteria</taxon>
        <taxon>Pseudomonadati</taxon>
        <taxon>Pseudomonadota</taxon>
        <taxon>Alphaproteobacteria</taxon>
        <taxon>Rhodobacterales</taxon>
        <taxon>Paracoccaceae</taxon>
        <taxon>Gemmobacter</taxon>
    </lineage>
</organism>
<feature type="domain" description="GSCFA" evidence="1">
    <location>
        <begin position="42"/>
        <end position="311"/>
    </location>
</feature>
<gene>
    <name evidence="2" type="ORF">KM031_21980</name>
</gene>
<dbReference type="RefSeq" id="WP_215507076.1">
    <property type="nucleotide sequence ID" value="NZ_CP076366.1"/>
</dbReference>
<name>A0A975S3H7_9RHOB</name>
<dbReference type="KEGG" id="gfu:KM031_21980"/>
<proteinExistence type="predicted"/>
<dbReference type="AlphaFoldDB" id="A0A975S3H7"/>
<reference evidence="2" key="1">
    <citation type="submission" date="2021-06" db="EMBL/GenBank/DDBJ databases">
        <authorList>
            <person name="Lee C.-S."/>
            <person name="Jin L."/>
        </authorList>
    </citation>
    <scope>NUCLEOTIDE SEQUENCE</scope>
    <source>
        <strain evidence="2">Con5</strain>
        <plasmid evidence="2">p5</plasmid>
    </source>
</reference>
<geneLocation type="plasmid" evidence="2 3">
    <name>p5</name>
</geneLocation>
<protein>
    <submittedName>
        <fullName evidence="2">GSCFA domain-containing protein</fullName>
    </submittedName>
</protein>
<accession>A0A975S3H7</accession>
<keyword evidence="2" id="KW-0614">Plasmid</keyword>
<dbReference type="Pfam" id="PF08885">
    <property type="entry name" value="GSCFA"/>
    <property type="match status" value="1"/>
</dbReference>
<evidence type="ECO:0000259" key="1">
    <source>
        <dbReference type="Pfam" id="PF08885"/>
    </source>
</evidence>
<dbReference type="InterPro" id="IPR014982">
    <property type="entry name" value="GSCFA"/>
</dbReference>
<evidence type="ECO:0000313" key="3">
    <source>
        <dbReference type="Proteomes" id="UP000679352"/>
    </source>
</evidence>